<accession>A0A2I0WJS0</accession>
<dbReference type="SMART" id="SM00343">
    <property type="entry name" value="ZnF_C2HC"/>
    <property type="match status" value="1"/>
</dbReference>
<protein>
    <recommendedName>
        <fullName evidence="3">CCHC-type domain-containing protein</fullName>
    </recommendedName>
</protein>
<evidence type="ECO:0000256" key="2">
    <source>
        <dbReference type="SAM" id="MobiDB-lite"/>
    </source>
</evidence>
<reference evidence="4 5" key="1">
    <citation type="journal article" date="2016" name="Sci. Rep.">
        <title>The Dendrobium catenatum Lindl. genome sequence provides insights into polysaccharide synthase, floral development and adaptive evolution.</title>
        <authorList>
            <person name="Zhang G.Q."/>
            <person name="Xu Q."/>
            <person name="Bian C."/>
            <person name="Tsai W.C."/>
            <person name="Yeh C.M."/>
            <person name="Liu K.W."/>
            <person name="Yoshida K."/>
            <person name="Zhang L.S."/>
            <person name="Chang S.B."/>
            <person name="Chen F."/>
            <person name="Shi Y."/>
            <person name="Su Y.Y."/>
            <person name="Zhang Y.Q."/>
            <person name="Chen L.J."/>
            <person name="Yin Y."/>
            <person name="Lin M."/>
            <person name="Huang H."/>
            <person name="Deng H."/>
            <person name="Wang Z.W."/>
            <person name="Zhu S.L."/>
            <person name="Zhao X."/>
            <person name="Deng C."/>
            <person name="Niu S.C."/>
            <person name="Huang J."/>
            <person name="Wang M."/>
            <person name="Liu G.H."/>
            <person name="Yang H.J."/>
            <person name="Xiao X.J."/>
            <person name="Hsiao Y.Y."/>
            <person name="Wu W.L."/>
            <person name="Chen Y.Y."/>
            <person name="Mitsuda N."/>
            <person name="Ohme-Takagi M."/>
            <person name="Luo Y.B."/>
            <person name="Van de Peer Y."/>
            <person name="Liu Z.J."/>
        </authorList>
    </citation>
    <scope>NUCLEOTIDE SEQUENCE [LARGE SCALE GENOMIC DNA]</scope>
    <source>
        <tissue evidence="4">The whole plant</tissue>
    </source>
</reference>
<dbReference type="Pfam" id="PF14223">
    <property type="entry name" value="Retrotran_gag_2"/>
    <property type="match status" value="1"/>
</dbReference>
<evidence type="ECO:0000313" key="4">
    <source>
        <dbReference type="EMBL" id="PKU75896.1"/>
    </source>
</evidence>
<feature type="compositionally biased region" description="Basic and acidic residues" evidence="2">
    <location>
        <begin position="159"/>
        <end position="179"/>
    </location>
</feature>
<keyword evidence="1" id="KW-0479">Metal-binding</keyword>
<reference evidence="4 5" key="2">
    <citation type="journal article" date="2017" name="Nature">
        <title>The Apostasia genome and the evolution of orchids.</title>
        <authorList>
            <person name="Zhang G.Q."/>
            <person name="Liu K.W."/>
            <person name="Li Z."/>
            <person name="Lohaus R."/>
            <person name="Hsiao Y.Y."/>
            <person name="Niu S.C."/>
            <person name="Wang J.Y."/>
            <person name="Lin Y.C."/>
            <person name="Xu Q."/>
            <person name="Chen L.J."/>
            <person name="Yoshida K."/>
            <person name="Fujiwara S."/>
            <person name="Wang Z.W."/>
            <person name="Zhang Y.Q."/>
            <person name="Mitsuda N."/>
            <person name="Wang M."/>
            <person name="Liu G.H."/>
            <person name="Pecoraro L."/>
            <person name="Huang H.X."/>
            <person name="Xiao X.J."/>
            <person name="Lin M."/>
            <person name="Wu X.Y."/>
            <person name="Wu W.L."/>
            <person name="Chen Y.Y."/>
            <person name="Chang S.B."/>
            <person name="Sakamoto S."/>
            <person name="Ohme-Takagi M."/>
            <person name="Yagi M."/>
            <person name="Zeng S.J."/>
            <person name="Shen C.Y."/>
            <person name="Yeh C.M."/>
            <person name="Luo Y.B."/>
            <person name="Tsai W.C."/>
            <person name="Van de Peer Y."/>
            <person name="Liu Z.J."/>
        </authorList>
    </citation>
    <scope>NUCLEOTIDE SEQUENCE [LARGE SCALE GENOMIC DNA]</scope>
    <source>
        <tissue evidence="4">The whole plant</tissue>
    </source>
</reference>
<name>A0A2I0WJS0_9ASPA</name>
<dbReference type="InterPro" id="IPR001878">
    <property type="entry name" value="Znf_CCHC"/>
</dbReference>
<dbReference type="SUPFAM" id="SSF57756">
    <property type="entry name" value="Retrovirus zinc finger-like domains"/>
    <property type="match status" value="1"/>
</dbReference>
<evidence type="ECO:0000256" key="1">
    <source>
        <dbReference type="PROSITE-ProRule" id="PRU00047"/>
    </source>
</evidence>
<gene>
    <name evidence="4" type="ORF">MA16_Dca005943</name>
</gene>
<dbReference type="InterPro" id="IPR036875">
    <property type="entry name" value="Znf_CCHC_sf"/>
</dbReference>
<feature type="region of interest" description="Disordered" evidence="2">
    <location>
        <begin position="158"/>
        <end position="186"/>
    </location>
</feature>
<dbReference type="Proteomes" id="UP000233837">
    <property type="component" value="Unassembled WGS sequence"/>
</dbReference>
<dbReference type="Pfam" id="PF00098">
    <property type="entry name" value="zf-CCHC"/>
    <property type="match status" value="1"/>
</dbReference>
<evidence type="ECO:0000259" key="3">
    <source>
        <dbReference type="PROSITE" id="PS50158"/>
    </source>
</evidence>
<dbReference type="GO" id="GO:0008270">
    <property type="term" value="F:zinc ion binding"/>
    <property type="evidence" value="ECO:0007669"/>
    <property type="project" value="UniProtKB-KW"/>
</dbReference>
<dbReference type="Gene3D" id="4.10.60.10">
    <property type="entry name" value="Zinc finger, CCHC-type"/>
    <property type="match status" value="1"/>
</dbReference>
<keyword evidence="1" id="KW-0862">Zinc</keyword>
<organism evidence="4 5">
    <name type="scientific">Dendrobium catenatum</name>
    <dbReference type="NCBI Taxonomy" id="906689"/>
    <lineage>
        <taxon>Eukaryota</taxon>
        <taxon>Viridiplantae</taxon>
        <taxon>Streptophyta</taxon>
        <taxon>Embryophyta</taxon>
        <taxon>Tracheophyta</taxon>
        <taxon>Spermatophyta</taxon>
        <taxon>Magnoliopsida</taxon>
        <taxon>Liliopsida</taxon>
        <taxon>Asparagales</taxon>
        <taxon>Orchidaceae</taxon>
        <taxon>Epidendroideae</taxon>
        <taxon>Malaxideae</taxon>
        <taxon>Dendrobiinae</taxon>
        <taxon>Dendrobium</taxon>
    </lineage>
</organism>
<keyword evidence="5" id="KW-1185">Reference proteome</keyword>
<sequence>MKPSKSISKMYIRFTQIITSLHALGRELTNYEKVNKILKFLPSSFDAKITAITESKDLNTYLINNLLGSLIAYEQGVNQRNLDTGEKKKEKTIALKANKTNTNSSGSKRDEVAFITRQFKNFLRKSHKHHLSWKRGKDNKNFKGSSDVICFKCRKPGHVKADCPTLKDHSSKENSEEKPKVRKDKK</sequence>
<proteinExistence type="predicted"/>
<keyword evidence="1" id="KW-0863">Zinc-finger</keyword>
<dbReference type="PROSITE" id="PS50158">
    <property type="entry name" value="ZF_CCHC"/>
    <property type="match status" value="1"/>
</dbReference>
<dbReference type="AlphaFoldDB" id="A0A2I0WJS0"/>
<evidence type="ECO:0000313" key="5">
    <source>
        <dbReference type="Proteomes" id="UP000233837"/>
    </source>
</evidence>
<feature type="domain" description="CCHC-type" evidence="3">
    <location>
        <begin position="150"/>
        <end position="164"/>
    </location>
</feature>
<dbReference type="EMBL" id="KZ502564">
    <property type="protein sequence ID" value="PKU75896.1"/>
    <property type="molecule type" value="Genomic_DNA"/>
</dbReference>
<dbReference type="GO" id="GO:0003676">
    <property type="term" value="F:nucleic acid binding"/>
    <property type="evidence" value="ECO:0007669"/>
    <property type="project" value="InterPro"/>
</dbReference>